<dbReference type="RefSeq" id="WP_106704341.1">
    <property type="nucleotide sequence ID" value="NZ_CP027666.1"/>
</dbReference>
<name>A0A2S0MIW1_9BURK</name>
<keyword evidence="2" id="KW-1185">Reference proteome</keyword>
<proteinExistence type="predicted"/>
<sequence length="135" mass="13947">MTSIATSLVAPDAMASAAAGGVNAGYGVSLTDLSGFSDALSRAQQGSPNVLEPQAVTGPSESMQALFKPLEHINAEAASLHKSAESAMAAGTEMSPGEMVMLTVRAHEFLFHSQLTANIANRASDGLQQLFRQQA</sequence>
<dbReference type="Proteomes" id="UP000239709">
    <property type="component" value="Chromosome"/>
</dbReference>
<dbReference type="EMBL" id="CP027666">
    <property type="protein sequence ID" value="AVO35796.1"/>
    <property type="molecule type" value="Genomic_DNA"/>
</dbReference>
<organism evidence="1 2">
    <name type="scientific">Ottowia oryzae</name>
    <dbReference type="NCBI Taxonomy" id="2109914"/>
    <lineage>
        <taxon>Bacteria</taxon>
        <taxon>Pseudomonadati</taxon>
        <taxon>Pseudomonadota</taxon>
        <taxon>Betaproteobacteria</taxon>
        <taxon>Burkholderiales</taxon>
        <taxon>Comamonadaceae</taxon>
        <taxon>Ottowia</taxon>
    </lineage>
</organism>
<accession>A0A2S0MIW1</accession>
<dbReference type="KEGG" id="otk:C6570_17400"/>
<dbReference type="AlphaFoldDB" id="A0A2S0MIW1"/>
<evidence type="ECO:0008006" key="3">
    <source>
        <dbReference type="Google" id="ProtNLM"/>
    </source>
</evidence>
<gene>
    <name evidence="1" type="ORF">C6570_17400</name>
</gene>
<reference evidence="1 2" key="1">
    <citation type="submission" date="2018-03" db="EMBL/GenBank/DDBJ databases">
        <title>Genome sequencing of Ottowia sp.</title>
        <authorList>
            <person name="Kim S.-J."/>
            <person name="Heo J."/>
            <person name="Kwon S.-W."/>
        </authorList>
    </citation>
    <scope>NUCLEOTIDE SEQUENCE [LARGE SCALE GENOMIC DNA]</scope>
    <source>
        <strain evidence="1 2">KADR8-3</strain>
    </source>
</reference>
<dbReference type="OrthoDB" id="7565554at2"/>
<protein>
    <recommendedName>
        <fullName evidence="3">Type III secretion protein</fullName>
    </recommendedName>
</protein>
<evidence type="ECO:0000313" key="2">
    <source>
        <dbReference type="Proteomes" id="UP000239709"/>
    </source>
</evidence>
<evidence type="ECO:0000313" key="1">
    <source>
        <dbReference type="EMBL" id="AVO35796.1"/>
    </source>
</evidence>